<evidence type="ECO:0000256" key="9">
    <source>
        <dbReference type="ARBA" id="ARBA00044656"/>
    </source>
</evidence>
<feature type="transmembrane region" description="Helical" evidence="16">
    <location>
        <begin position="440"/>
        <end position="465"/>
    </location>
</feature>
<dbReference type="PANTHER" id="PTHR23503:SF8">
    <property type="entry name" value="FACILITATED GLUCOSE TRANSPORTER PROTEIN 1"/>
    <property type="match status" value="1"/>
</dbReference>
<feature type="compositionally biased region" description="Acidic residues" evidence="15">
    <location>
        <begin position="32"/>
        <end position="44"/>
    </location>
</feature>
<dbReference type="OMA" id="KEIYGWR"/>
<evidence type="ECO:0000256" key="5">
    <source>
        <dbReference type="ARBA" id="ARBA00022989"/>
    </source>
</evidence>
<feature type="transmembrane region" description="Helical" evidence="16">
    <location>
        <begin position="180"/>
        <end position="202"/>
    </location>
</feature>
<feature type="transmembrane region" description="Helical" evidence="16">
    <location>
        <begin position="508"/>
        <end position="528"/>
    </location>
</feature>
<comment type="catalytic activity">
    <reaction evidence="11">
        <text>D-glucosamine(out) = D-glucosamine(in)</text>
        <dbReference type="Rhea" id="RHEA:78423"/>
        <dbReference type="ChEBI" id="CHEBI:58723"/>
    </reaction>
    <physiologicalReaction direction="left-to-right" evidence="11">
        <dbReference type="Rhea" id="RHEA:78424"/>
    </physiologicalReaction>
</comment>
<dbReference type="AlphaFoldDB" id="T0QHG2"/>
<comment type="subunit">
    <text evidence="2">Homodimer.</text>
</comment>
<dbReference type="GeneID" id="19949815"/>
<comment type="catalytic activity">
    <reaction evidence="8">
        <text>D-glucose(out) = D-glucose(in)</text>
        <dbReference type="Rhea" id="RHEA:60376"/>
        <dbReference type="ChEBI" id="CHEBI:4167"/>
    </reaction>
    <physiologicalReaction direction="left-to-right" evidence="8">
        <dbReference type="Rhea" id="RHEA:60377"/>
    </physiologicalReaction>
</comment>
<dbReference type="InterPro" id="IPR003663">
    <property type="entry name" value="Sugar/inositol_transpt"/>
</dbReference>
<evidence type="ECO:0000256" key="11">
    <source>
        <dbReference type="ARBA" id="ARBA00044668"/>
    </source>
</evidence>
<dbReference type="STRING" id="1156394.T0QHG2"/>
<feature type="region of interest" description="Disordered" evidence="15">
    <location>
        <begin position="1"/>
        <end position="73"/>
    </location>
</feature>
<feature type="transmembrane region" description="Helical" evidence="16">
    <location>
        <begin position="386"/>
        <end position="403"/>
    </location>
</feature>
<dbReference type="InterPro" id="IPR005828">
    <property type="entry name" value="MFS_sugar_transport-like"/>
</dbReference>
<feature type="transmembrane region" description="Helical" evidence="16">
    <location>
        <begin position="351"/>
        <end position="374"/>
    </location>
</feature>
<dbReference type="RefSeq" id="XP_008613223.1">
    <property type="nucleotide sequence ID" value="XM_008615001.1"/>
</dbReference>
<evidence type="ECO:0000256" key="15">
    <source>
        <dbReference type="SAM" id="MobiDB-lite"/>
    </source>
</evidence>
<dbReference type="SUPFAM" id="SSF103473">
    <property type="entry name" value="MFS general substrate transporter"/>
    <property type="match status" value="1"/>
</dbReference>
<comment type="catalytic activity">
    <reaction evidence="10">
        <text>D-mannose(out) = D-mannose(in)</text>
        <dbReference type="Rhea" id="RHEA:78391"/>
        <dbReference type="ChEBI" id="CHEBI:4208"/>
    </reaction>
    <physiologicalReaction direction="left-to-right" evidence="10">
        <dbReference type="Rhea" id="RHEA:78392"/>
    </physiologicalReaction>
</comment>
<name>T0QHG2_SAPDV</name>
<feature type="transmembrane region" description="Helical" evidence="16">
    <location>
        <begin position="472"/>
        <end position="496"/>
    </location>
</feature>
<keyword evidence="19" id="KW-1185">Reference proteome</keyword>
<evidence type="ECO:0000256" key="8">
    <source>
        <dbReference type="ARBA" id="ARBA00044648"/>
    </source>
</evidence>
<comment type="catalytic activity">
    <reaction evidence="12">
        <text>D-fructose(out) = D-fructose(in)</text>
        <dbReference type="Rhea" id="RHEA:60372"/>
        <dbReference type="ChEBI" id="CHEBI:37721"/>
    </reaction>
    <physiologicalReaction direction="left-to-right" evidence="12">
        <dbReference type="Rhea" id="RHEA:60373"/>
    </physiologicalReaction>
</comment>
<feature type="compositionally biased region" description="Polar residues" evidence="15">
    <location>
        <begin position="17"/>
        <end position="26"/>
    </location>
</feature>
<dbReference type="EMBL" id="JH767160">
    <property type="protein sequence ID" value="EQC33100.1"/>
    <property type="molecule type" value="Genomic_DNA"/>
</dbReference>
<evidence type="ECO:0000256" key="7">
    <source>
        <dbReference type="ARBA" id="ARBA00044637"/>
    </source>
</evidence>
<evidence type="ECO:0000256" key="13">
    <source>
        <dbReference type="ARBA" id="ARBA00044780"/>
    </source>
</evidence>
<dbReference type="InterPro" id="IPR020846">
    <property type="entry name" value="MFS_dom"/>
</dbReference>
<dbReference type="Gene3D" id="1.20.1250.20">
    <property type="entry name" value="MFS general substrate transporter like domains"/>
    <property type="match status" value="1"/>
</dbReference>
<feature type="domain" description="Major facilitator superfamily (MFS) profile" evidence="17">
    <location>
        <begin position="101"/>
        <end position="532"/>
    </location>
</feature>
<evidence type="ECO:0000256" key="4">
    <source>
        <dbReference type="ARBA" id="ARBA00022692"/>
    </source>
</evidence>
<comment type="catalytic activity">
    <reaction evidence="7">
        <text>D-galactose(in) = D-galactose(out)</text>
        <dbReference type="Rhea" id="RHEA:34915"/>
        <dbReference type="ChEBI" id="CHEBI:4139"/>
    </reaction>
    <physiologicalReaction direction="right-to-left" evidence="7">
        <dbReference type="Rhea" id="RHEA:34917"/>
    </physiologicalReaction>
</comment>
<sequence>MASRTGLDASPNRVPTAHSTEGTFGPNSAGDLGDDDIDDDDDDVYMPVQFSPKPGARKRLSSPSWRASRRSTSRHQLSRLESMLHEEHSKALIPAPILYATITVALMGSFQFGWLMSQLNFRPFDDNCALRPIPERDCIMFPGHSENEWTMAVSAWILGGAIGAMGSGYPADKYGRQKTLLLNAIVMIAGGLLQAISSEIYLFSIGRLVSGIASGAAINVCNVLISEISPCHMRGMFSTGLQVGVAFGSLAVTTVHYVVGYGNGWRVLVGFPIVLGFIQMLLFPLTTKSPVWLIAQGDHDGALDELKRLYRPCNTDAIVNALIAAHDEEEHEVLGINPWRALFSKKYRKQLIIAVVLCSAQQLCGINAIMYYSSDIFYHAGVEDPRVGNTIVNVVRTGGILVAARIMDKVQRRTLLLNFMSLMVLASVGVVVSLTQGYSALSIVSATIFVGAFCFSIGPMAWMVTGEIFPDFLHASAGALGTMATWVANLLVGILYPTLSQKDVLGDYAFLIFVATLVGYTLFVYFVVPETGQKTFDEIQALFNISPAPPTIDLDDADPWGEYI</sequence>
<dbReference type="InterPro" id="IPR036259">
    <property type="entry name" value="MFS_trans_sf"/>
</dbReference>
<dbReference type="eggNOG" id="KOG0569">
    <property type="taxonomic scope" value="Eukaryota"/>
</dbReference>
<dbReference type="GO" id="GO:0015149">
    <property type="term" value="F:hexose transmembrane transporter activity"/>
    <property type="evidence" value="ECO:0007669"/>
    <property type="project" value="TreeGrafter"/>
</dbReference>
<dbReference type="VEuPathDB" id="FungiDB:SDRG_09088"/>
<dbReference type="PROSITE" id="PS00217">
    <property type="entry name" value="SUGAR_TRANSPORT_2"/>
    <property type="match status" value="1"/>
</dbReference>
<dbReference type="PANTHER" id="PTHR23503">
    <property type="entry name" value="SOLUTE CARRIER FAMILY 2"/>
    <property type="match status" value="1"/>
</dbReference>
<feature type="transmembrane region" description="Helical" evidence="16">
    <location>
        <begin position="265"/>
        <end position="285"/>
    </location>
</feature>
<evidence type="ECO:0000256" key="2">
    <source>
        <dbReference type="ARBA" id="ARBA00011738"/>
    </source>
</evidence>
<evidence type="ECO:0000256" key="14">
    <source>
        <dbReference type="RuleBase" id="RU003346"/>
    </source>
</evidence>
<feature type="transmembrane region" description="Helical" evidence="16">
    <location>
        <begin position="237"/>
        <end position="259"/>
    </location>
</feature>
<dbReference type="InterPro" id="IPR045263">
    <property type="entry name" value="GLUT"/>
</dbReference>
<comment type="subcellular location">
    <subcellularLocation>
        <location evidence="1">Membrane</location>
        <topology evidence="1">Multi-pass membrane protein</topology>
    </subcellularLocation>
</comment>
<dbReference type="PROSITE" id="PS50850">
    <property type="entry name" value="MFS"/>
    <property type="match status" value="1"/>
</dbReference>
<proteinExistence type="inferred from homology"/>
<evidence type="ECO:0000313" key="19">
    <source>
        <dbReference type="Proteomes" id="UP000030762"/>
    </source>
</evidence>
<feature type="transmembrane region" description="Helical" evidence="16">
    <location>
        <begin position="415"/>
        <end position="434"/>
    </location>
</feature>
<keyword evidence="5 16" id="KW-1133">Transmembrane helix</keyword>
<keyword evidence="6 16" id="KW-0472">Membrane</keyword>
<organism evidence="18 19">
    <name type="scientific">Saprolegnia diclina (strain VS20)</name>
    <dbReference type="NCBI Taxonomy" id="1156394"/>
    <lineage>
        <taxon>Eukaryota</taxon>
        <taxon>Sar</taxon>
        <taxon>Stramenopiles</taxon>
        <taxon>Oomycota</taxon>
        <taxon>Saprolegniomycetes</taxon>
        <taxon>Saprolegniales</taxon>
        <taxon>Saprolegniaceae</taxon>
        <taxon>Saprolegnia</taxon>
    </lineage>
</organism>
<evidence type="ECO:0000256" key="6">
    <source>
        <dbReference type="ARBA" id="ARBA00023136"/>
    </source>
</evidence>
<comment type="catalytic activity">
    <reaction evidence="9">
        <text>D-xylose(out) = D-xylose(in)</text>
        <dbReference type="Rhea" id="RHEA:78427"/>
        <dbReference type="ChEBI" id="CHEBI:53455"/>
    </reaction>
    <physiologicalReaction direction="left-to-right" evidence="9">
        <dbReference type="Rhea" id="RHEA:78428"/>
    </physiologicalReaction>
</comment>
<evidence type="ECO:0000256" key="12">
    <source>
        <dbReference type="ARBA" id="ARBA00044710"/>
    </source>
</evidence>
<evidence type="ECO:0000256" key="10">
    <source>
        <dbReference type="ARBA" id="ARBA00044662"/>
    </source>
</evidence>
<dbReference type="InParanoid" id="T0QHG2"/>
<evidence type="ECO:0000256" key="3">
    <source>
        <dbReference type="ARBA" id="ARBA00022448"/>
    </source>
</evidence>
<gene>
    <name evidence="18" type="ORF">SDRG_09088</name>
</gene>
<dbReference type="GO" id="GO:0016020">
    <property type="term" value="C:membrane"/>
    <property type="evidence" value="ECO:0007669"/>
    <property type="project" value="UniProtKB-SubCell"/>
</dbReference>
<keyword evidence="4 16" id="KW-0812">Transmembrane</keyword>
<reference evidence="18 19" key="1">
    <citation type="submission" date="2012-04" db="EMBL/GenBank/DDBJ databases">
        <title>The Genome Sequence of Saprolegnia declina VS20.</title>
        <authorList>
            <consortium name="The Broad Institute Genome Sequencing Platform"/>
            <person name="Russ C."/>
            <person name="Nusbaum C."/>
            <person name="Tyler B."/>
            <person name="van West P."/>
            <person name="Dieguez-Uribeondo J."/>
            <person name="de Bruijn I."/>
            <person name="Tripathy S."/>
            <person name="Jiang R."/>
            <person name="Young S.K."/>
            <person name="Zeng Q."/>
            <person name="Gargeya S."/>
            <person name="Fitzgerald M."/>
            <person name="Haas B."/>
            <person name="Abouelleil A."/>
            <person name="Alvarado L."/>
            <person name="Arachchi H.M."/>
            <person name="Berlin A."/>
            <person name="Chapman S.B."/>
            <person name="Goldberg J."/>
            <person name="Griggs A."/>
            <person name="Gujja S."/>
            <person name="Hansen M."/>
            <person name="Howarth C."/>
            <person name="Imamovic A."/>
            <person name="Larimer J."/>
            <person name="McCowen C."/>
            <person name="Montmayeur A."/>
            <person name="Murphy C."/>
            <person name="Neiman D."/>
            <person name="Pearson M."/>
            <person name="Priest M."/>
            <person name="Roberts A."/>
            <person name="Saif S."/>
            <person name="Shea T."/>
            <person name="Sisk P."/>
            <person name="Sykes S."/>
            <person name="Wortman J."/>
            <person name="Nusbaum C."/>
            <person name="Birren B."/>
        </authorList>
    </citation>
    <scope>NUCLEOTIDE SEQUENCE [LARGE SCALE GENOMIC DNA]</scope>
    <source>
        <strain evidence="18 19">VS20</strain>
    </source>
</reference>
<feature type="transmembrane region" description="Helical" evidence="16">
    <location>
        <begin position="208"/>
        <end position="225"/>
    </location>
</feature>
<evidence type="ECO:0000259" key="17">
    <source>
        <dbReference type="PROSITE" id="PS50850"/>
    </source>
</evidence>
<dbReference type="Pfam" id="PF00083">
    <property type="entry name" value="Sugar_tr"/>
    <property type="match status" value="1"/>
</dbReference>
<feature type="transmembrane region" description="Helical" evidence="16">
    <location>
        <begin position="149"/>
        <end position="168"/>
    </location>
</feature>
<evidence type="ECO:0000256" key="1">
    <source>
        <dbReference type="ARBA" id="ARBA00004141"/>
    </source>
</evidence>
<evidence type="ECO:0000256" key="16">
    <source>
        <dbReference type="SAM" id="Phobius"/>
    </source>
</evidence>
<comment type="similarity">
    <text evidence="14">Belongs to the major facilitator superfamily. Sugar transporter (TC 2.A.1.1) family.</text>
</comment>
<dbReference type="Proteomes" id="UP000030762">
    <property type="component" value="Unassembled WGS sequence"/>
</dbReference>
<accession>T0QHG2</accession>
<protein>
    <recommendedName>
        <fullName evidence="13">Hexose transporter 1</fullName>
    </recommendedName>
</protein>
<keyword evidence="3 14" id="KW-0813">Transport</keyword>
<dbReference type="PRINTS" id="PR00171">
    <property type="entry name" value="SUGRTRNSPORT"/>
</dbReference>
<evidence type="ECO:0000313" key="18">
    <source>
        <dbReference type="EMBL" id="EQC33100.1"/>
    </source>
</evidence>
<dbReference type="NCBIfam" id="TIGR00879">
    <property type="entry name" value="SP"/>
    <property type="match status" value="1"/>
</dbReference>
<feature type="transmembrane region" description="Helical" evidence="16">
    <location>
        <begin position="91"/>
        <end position="114"/>
    </location>
</feature>
<dbReference type="InterPro" id="IPR005829">
    <property type="entry name" value="Sugar_transporter_CS"/>
</dbReference>
<dbReference type="OrthoDB" id="4540492at2759"/>